<evidence type="ECO:0000259" key="2">
    <source>
        <dbReference type="PROSITE" id="PS51746"/>
    </source>
</evidence>
<protein>
    <recommendedName>
        <fullName evidence="2">PPM-type phosphatase domain-containing protein</fullName>
    </recommendedName>
</protein>
<dbReference type="Gene3D" id="3.60.40.10">
    <property type="entry name" value="PPM-type phosphatase domain"/>
    <property type="match status" value="1"/>
</dbReference>
<feature type="domain" description="PPM-type phosphatase" evidence="2">
    <location>
        <begin position="78"/>
        <end position="205"/>
    </location>
</feature>
<evidence type="ECO:0000313" key="3">
    <source>
        <dbReference type="EMBL" id="MED6112611.1"/>
    </source>
</evidence>
<proteinExistence type="predicted"/>
<organism evidence="3 4">
    <name type="scientific">Stylosanthes scabra</name>
    <dbReference type="NCBI Taxonomy" id="79078"/>
    <lineage>
        <taxon>Eukaryota</taxon>
        <taxon>Viridiplantae</taxon>
        <taxon>Streptophyta</taxon>
        <taxon>Embryophyta</taxon>
        <taxon>Tracheophyta</taxon>
        <taxon>Spermatophyta</taxon>
        <taxon>Magnoliopsida</taxon>
        <taxon>eudicotyledons</taxon>
        <taxon>Gunneridae</taxon>
        <taxon>Pentapetalae</taxon>
        <taxon>rosids</taxon>
        <taxon>fabids</taxon>
        <taxon>Fabales</taxon>
        <taxon>Fabaceae</taxon>
        <taxon>Papilionoideae</taxon>
        <taxon>50 kb inversion clade</taxon>
        <taxon>dalbergioids sensu lato</taxon>
        <taxon>Dalbergieae</taxon>
        <taxon>Pterocarpus clade</taxon>
        <taxon>Stylosanthes</taxon>
    </lineage>
</organism>
<feature type="non-terminal residue" evidence="3">
    <location>
        <position position="205"/>
    </location>
</feature>
<reference evidence="3 4" key="1">
    <citation type="journal article" date="2023" name="Plants (Basel)">
        <title>Bridging the Gap: Combining Genomics and Transcriptomics Approaches to Understand Stylosanthes scabra, an Orphan Legume from the Brazilian Caatinga.</title>
        <authorList>
            <person name="Ferreira-Neto J.R.C."/>
            <person name="da Silva M.D."/>
            <person name="Binneck E."/>
            <person name="de Melo N.F."/>
            <person name="da Silva R.H."/>
            <person name="de Melo A.L.T.M."/>
            <person name="Pandolfi V."/>
            <person name="Bustamante F.O."/>
            <person name="Brasileiro-Vidal A.C."/>
            <person name="Benko-Iseppon A.M."/>
        </authorList>
    </citation>
    <scope>NUCLEOTIDE SEQUENCE [LARGE SCALE GENOMIC DNA]</scope>
    <source>
        <tissue evidence="3">Leaves</tissue>
    </source>
</reference>
<evidence type="ECO:0000256" key="1">
    <source>
        <dbReference type="SAM" id="SignalP"/>
    </source>
</evidence>
<feature type="chain" id="PRO_5046283204" description="PPM-type phosphatase domain-containing protein" evidence="1">
    <location>
        <begin position="27"/>
        <end position="205"/>
    </location>
</feature>
<gene>
    <name evidence="3" type="ORF">PIB30_063175</name>
</gene>
<feature type="signal peptide" evidence="1">
    <location>
        <begin position="1"/>
        <end position="26"/>
    </location>
</feature>
<dbReference type="InterPro" id="IPR001932">
    <property type="entry name" value="PPM-type_phosphatase-like_dom"/>
</dbReference>
<comment type="caution">
    <text evidence="3">The sequence shown here is derived from an EMBL/GenBank/DDBJ whole genome shotgun (WGS) entry which is preliminary data.</text>
</comment>
<dbReference type="Proteomes" id="UP001341840">
    <property type="component" value="Unassembled WGS sequence"/>
</dbReference>
<accession>A0ABU6QMF0</accession>
<evidence type="ECO:0000313" key="4">
    <source>
        <dbReference type="Proteomes" id="UP001341840"/>
    </source>
</evidence>
<keyword evidence="1" id="KW-0732">Signal</keyword>
<dbReference type="SUPFAM" id="SSF81606">
    <property type="entry name" value="PP2C-like"/>
    <property type="match status" value="1"/>
</dbReference>
<dbReference type="PANTHER" id="PTHR47992">
    <property type="entry name" value="PROTEIN PHOSPHATASE"/>
    <property type="match status" value="1"/>
</dbReference>
<name>A0ABU6QMF0_9FABA</name>
<sequence>MGCLWCCNFDWNVAAAMVLFPSLVNGLARTMASKKGKGCGNDDEDEKKALKALAKEARKNGLLLSSSGTVKSPKANNFASVFTKKGQKGVNQDCLIVWEEFGWQEDMILCGVFDGHGPWGHYVSKSVRKLVPASLLCNLKGNLAATSLDLNYKMEADGRKNHHDEFDIWKQACIKTCAAVDHDLKQNTGIDSFQSGTTALTVIKQ</sequence>
<dbReference type="EMBL" id="JASCZI010000598">
    <property type="protein sequence ID" value="MED6112611.1"/>
    <property type="molecule type" value="Genomic_DNA"/>
</dbReference>
<dbReference type="InterPro" id="IPR015655">
    <property type="entry name" value="PP2C"/>
</dbReference>
<dbReference type="PROSITE" id="PS51746">
    <property type="entry name" value="PPM_2"/>
    <property type="match status" value="1"/>
</dbReference>
<dbReference type="InterPro" id="IPR036457">
    <property type="entry name" value="PPM-type-like_dom_sf"/>
</dbReference>
<keyword evidence="4" id="KW-1185">Reference proteome</keyword>